<evidence type="ECO:0000313" key="2">
    <source>
        <dbReference type="Proteomes" id="UP000479000"/>
    </source>
</evidence>
<dbReference type="Proteomes" id="UP000479000">
    <property type="component" value="Unassembled WGS sequence"/>
</dbReference>
<gene>
    <name evidence="1" type="ORF">NTEN_LOCUS23267</name>
</gene>
<dbReference type="EMBL" id="CADCXU010034026">
    <property type="protein sequence ID" value="CAB0019555.1"/>
    <property type="molecule type" value="Genomic_DNA"/>
</dbReference>
<name>A0A6H5HRP1_9HEMI</name>
<reference evidence="1 2" key="1">
    <citation type="submission" date="2020-02" db="EMBL/GenBank/DDBJ databases">
        <authorList>
            <person name="Ferguson B K."/>
        </authorList>
    </citation>
    <scope>NUCLEOTIDE SEQUENCE [LARGE SCALE GENOMIC DNA]</scope>
</reference>
<dbReference type="AlphaFoldDB" id="A0A6H5HRP1"/>
<organism evidence="1 2">
    <name type="scientific">Nesidiocoris tenuis</name>
    <dbReference type="NCBI Taxonomy" id="355587"/>
    <lineage>
        <taxon>Eukaryota</taxon>
        <taxon>Metazoa</taxon>
        <taxon>Ecdysozoa</taxon>
        <taxon>Arthropoda</taxon>
        <taxon>Hexapoda</taxon>
        <taxon>Insecta</taxon>
        <taxon>Pterygota</taxon>
        <taxon>Neoptera</taxon>
        <taxon>Paraneoptera</taxon>
        <taxon>Hemiptera</taxon>
        <taxon>Heteroptera</taxon>
        <taxon>Panheteroptera</taxon>
        <taxon>Cimicomorpha</taxon>
        <taxon>Miridae</taxon>
        <taxon>Dicyphina</taxon>
        <taxon>Nesidiocoris</taxon>
    </lineage>
</organism>
<proteinExistence type="predicted"/>
<keyword evidence="2" id="KW-1185">Reference proteome</keyword>
<accession>A0A6H5HRP1</accession>
<feature type="non-terminal residue" evidence="1">
    <location>
        <position position="52"/>
    </location>
</feature>
<sequence length="52" mass="6056">MAKLISKNSEEFAYLFGESIVNLLLPQVRSLRNANNDPRFFLNWSNGQRDLQ</sequence>
<evidence type="ECO:0000313" key="1">
    <source>
        <dbReference type="EMBL" id="CAB0019555.1"/>
    </source>
</evidence>
<protein>
    <submittedName>
        <fullName evidence="1">Uncharacterized protein</fullName>
    </submittedName>
</protein>